<dbReference type="Pfam" id="PF25593">
    <property type="entry name" value="GldD_lipo"/>
    <property type="match status" value="1"/>
</dbReference>
<dbReference type="RefSeq" id="WP_160130514.1">
    <property type="nucleotide sequence ID" value="NZ_CP019288.1"/>
</dbReference>
<dbReference type="OrthoDB" id="679501at2"/>
<evidence type="ECO:0000313" key="2">
    <source>
        <dbReference type="Proteomes" id="UP000464657"/>
    </source>
</evidence>
<dbReference type="NCBIfam" id="TIGR03512">
    <property type="entry name" value="GldD_lipo"/>
    <property type="match status" value="1"/>
</dbReference>
<gene>
    <name evidence="1" type="ORF">IMCC3317_33160</name>
</gene>
<name>A0A7L4ZMK5_9FLAO</name>
<protein>
    <recommendedName>
        <fullName evidence="3">Gliding motility lipoprotein GldD</fullName>
    </recommendedName>
</protein>
<dbReference type="InterPro" id="IPR019850">
    <property type="entry name" value="GldD-like"/>
</dbReference>
<dbReference type="EMBL" id="CP019288">
    <property type="protein sequence ID" value="QHI37933.1"/>
    <property type="molecule type" value="Genomic_DNA"/>
</dbReference>
<evidence type="ECO:0008006" key="3">
    <source>
        <dbReference type="Google" id="ProtNLM"/>
    </source>
</evidence>
<accession>A0A7L4ZMK5</accession>
<dbReference type="AlphaFoldDB" id="A0A7L4ZMK5"/>
<dbReference type="PROSITE" id="PS51257">
    <property type="entry name" value="PROKAR_LIPOPROTEIN"/>
    <property type="match status" value="1"/>
</dbReference>
<keyword evidence="2" id="KW-1185">Reference proteome</keyword>
<dbReference type="KEGG" id="kan:IMCC3317_33160"/>
<dbReference type="Proteomes" id="UP000464657">
    <property type="component" value="Chromosome"/>
</dbReference>
<proteinExistence type="predicted"/>
<sequence length="188" mass="21476">MKIIKYISITFVLSMLLISCDGEVLPKPKGFLSLEYPTANYTKVQSDCPFTFDKNEIALIVPKKKKCWINLEYPALNGTLHLSYIPINGNLDKLLEDVQKLTYEHAVKADAIDPTIYDNKEQNVYGIVYEVEGNAASQAQFYVTDSTKHFLTGSLYFNAKPNYDSIYPAVVYIKKDIRTLIESLQWKE</sequence>
<evidence type="ECO:0000313" key="1">
    <source>
        <dbReference type="EMBL" id="QHI37933.1"/>
    </source>
</evidence>
<reference evidence="1 2" key="1">
    <citation type="journal article" date="2013" name="Int. J. Syst. Evol. Microbiol.">
        <title>Kordia antarctica sp. nov., isolated from Antarctic seawater.</title>
        <authorList>
            <person name="Baek K."/>
            <person name="Choi A."/>
            <person name="Kang I."/>
            <person name="Lee K."/>
            <person name="Cho J.C."/>
        </authorList>
    </citation>
    <scope>NUCLEOTIDE SEQUENCE [LARGE SCALE GENOMIC DNA]</scope>
    <source>
        <strain evidence="1 2">IMCC3317</strain>
    </source>
</reference>
<organism evidence="1 2">
    <name type="scientific">Kordia antarctica</name>
    <dbReference type="NCBI Taxonomy" id="1218801"/>
    <lineage>
        <taxon>Bacteria</taxon>
        <taxon>Pseudomonadati</taxon>
        <taxon>Bacteroidota</taxon>
        <taxon>Flavobacteriia</taxon>
        <taxon>Flavobacteriales</taxon>
        <taxon>Flavobacteriaceae</taxon>
        <taxon>Kordia</taxon>
    </lineage>
</organism>